<proteinExistence type="predicted"/>
<dbReference type="EMBL" id="CM042884">
    <property type="protein sequence ID" value="KAI4371125.1"/>
    <property type="molecule type" value="Genomic_DNA"/>
</dbReference>
<dbReference type="Proteomes" id="UP001057402">
    <property type="component" value="Chromosome 5"/>
</dbReference>
<keyword evidence="2" id="KW-1185">Reference proteome</keyword>
<organism evidence="1 2">
    <name type="scientific">Melastoma candidum</name>
    <dbReference type="NCBI Taxonomy" id="119954"/>
    <lineage>
        <taxon>Eukaryota</taxon>
        <taxon>Viridiplantae</taxon>
        <taxon>Streptophyta</taxon>
        <taxon>Embryophyta</taxon>
        <taxon>Tracheophyta</taxon>
        <taxon>Spermatophyta</taxon>
        <taxon>Magnoliopsida</taxon>
        <taxon>eudicotyledons</taxon>
        <taxon>Gunneridae</taxon>
        <taxon>Pentapetalae</taxon>
        <taxon>rosids</taxon>
        <taxon>malvids</taxon>
        <taxon>Myrtales</taxon>
        <taxon>Melastomataceae</taxon>
        <taxon>Melastomatoideae</taxon>
        <taxon>Melastomateae</taxon>
        <taxon>Melastoma</taxon>
    </lineage>
</organism>
<protein>
    <submittedName>
        <fullName evidence="1">Uncharacterized protein</fullName>
    </submittedName>
</protein>
<accession>A0ACB9QWY7</accession>
<name>A0ACB9QWY7_9MYRT</name>
<evidence type="ECO:0000313" key="2">
    <source>
        <dbReference type="Proteomes" id="UP001057402"/>
    </source>
</evidence>
<sequence>MAKIRGFYKGFKFISQMFVVKEQEVEMEIGCPTDVKHVAHIGWDGPSGNGPAWMKEFSKTPEFQSSLQDAADDPGPNPTDYGFSHSQAAGTGNSVEGKSTSGMSKDDPTSEALTSKKKKRKEIKSLSSSAKSTSKSSLVGNTKLKQPEMQSFAVAAAS</sequence>
<reference evidence="2" key="1">
    <citation type="journal article" date="2023" name="Front. Plant Sci.">
        <title>Chromosomal-level genome assembly of Melastoma candidum provides insights into trichome evolution.</title>
        <authorList>
            <person name="Zhong Y."/>
            <person name="Wu W."/>
            <person name="Sun C."/>
            <person name="Zou P."/>
            <person name="Liu Y."/>
            <person name="Dai S."/>
            <person name="Zhou R."/>
        </authorList>
    </citation>
    <scope>NUCLEOTIDE SEQUENCE [LARGE SCALE GENOMIC DNA]</scope>
</reference>
<comment type="caution">
    <text evidence="1">The sequence shown here is derived from an EMBL/GenBank/DDBJ whole genome shotgun (WGS) entry which is preliminary data.</text>
</comment>
<gene>
    <name evidence="1" type="ORF">MLD38_019393</name>
</gene>
<evidence type="ECO:0000313" key="1">
    <source>
        <dbReference type="EMBL" id="KAI4371125.1"/>
    </source>
</evidence>